<name>A0A853G092_9BURK</name>
<evidence type="ECO:0000256" key="1">
    <source>
        <dbReference type="SAM" id="Coils"/>
    </source>
</evidence>
<evidence type="ECO:0000313" key="3">
    <source>
        <dbReference type="EMBL" id="NYT50273.1"/>
    </source>
</evidence>
<keyword evidence="2" id="KW-0732">Signal</keyword>
<gene>
    <name evidence="3" type="ORF">H0A72_13220</name>
</gene>
<evidence type="ECO:0000256" key="2">
    <source>
        <dbReference type="SAM" id="SignalP"/>
    </source>
</evidence>
<keyword evidence="1" id="KW-0175">Coiled coil</keyword>
<evidence type="ECO:0000313" key="4">
    <source>
        <dbReference type="Proteomes" id="UP000559809"/>
    </source>
</evidence>
<protein>
    <submittedName>
        <fullName evidence="3">DUF2799 domain-containing protein</fullName>
    </submittedName>
</protein>
<sequence>MNRGIRLLRLGAALAAATLLASCASMSEQECLSADWREQGYRDGRNGQPLSLVESHREACAKVGVTPDLAAYKAGRAKGVLEYCTTDNAVREGRRGASYRNACPPELEGRFLDHYRAGRRVYDAEQRVNSLDSRSRDLQRRLEKEKDEDKRKRLRQELRDLDWSLRNARNDVYDAERRLRY</sequence>
<dbReference type="PROSITE" id="PS51257">
    <property type="entry name" value="PROKAR_LIPOPROTEIN"/>
    <property type="match status" value="1"/>
</dbReference>
<feature type="chain" id="PRO_5032510285" evidence="2">
    <location>
        <begin position="28"/>
        <end position="181"/>
    </location>
</feature>
<reference evidence="3 4" key="1">
    <citation type="submission" date="2020-07" db="EMBL/GenBank/DDBJ databases">
        <title>Taxonomic revisions and descriptions of new bacterial species based on genomic comparisons in the high-G+C-content subgroup of the family Alcaligenaceae.</title>
        <authorList>
            <person name="Szabo A."/>
            <person name="Felfoldi T."/>
        </authorList>
    </citation>
    <scope>NUCLEOTIDE SEQUENCE [LARGE SCALE GENOMIC DNA]</scope>
    <source>
        <strain evidence="3 4">LMG 24012</strain>
    </source>
</reference>
<dbReference type="AlphaFoldDB" id="A0A853G092"/>
<organism evidence="3 4">
    <name type="scientific">Parapusillimonas granuli</name>
    <dbReference type="NCBI Taxonomy" id="380911"/>
    <lineage>
        <taxon>Bacteria</taxon>
        <taxon>Pseudomonadati</taxon>
        <taxon>Pseudomonadota</taxon>
        <taxon>Betaproteobacteria</taxon>
        <taxon>Burkholderiales</taxon>
        <taxon>Alcaligenaceae</taxon>
        <taxon>Parapusillimonas</taxon>
    </lineage>
</organism>
<proteinExistence type="predicted"/>
<dbReference type="InterPro" id="IPR021242">
    <property type="entry name" value="DUF2799"/>
</dbReference>
<feature type="signal peptide" evidence="2">
    <location>
        <begin position="1"/>
        <end position="27"/>
    </location>
</feature>
<dbReference type="EMBL" id="JACCEM010000006">
    <property type="protein sequence ID" value="NYT50273.1"/>
    <property type="molecule type" value="Genomic_DNA"/>
</dbReference>
<accession>A0A853G092</accession>
<feature type="coiled-coil region" evidence="1">
    <location>
        <begin position="128"/>
        <end position="171"/>
    </location>
</feature>
<comment type="caution">
    <text evidence="3">The sequence shown here is derived from an EMBL/GenBank/DDBJ whole genome shotgun (WGS) entry which is preliminary data.</text>
</comment>
<dbReference type="Pfam" id="PF10973">
    <property type="entry name" value="DUF2799"/>
    <property type="match status" value="1"/>
</dbReference>
<keyword evidence="4" id="KW-1185">Reference proteome</keyword>
<dbReference type="Proteomes" id="UP000559809">
    <property type="component" value="Unassembled WGS sequence"/>
</dbReference>
<dbReference type="RefSeq" id="WP_180156037.1">
    <property type="nucleotide sequence ID" value="NZ_JACCEM010000006.1"/>
</dbReference>